<sequence length="626" mass="71183">MGGWATLGRWPGSPATYPLGPKAQNRAKEASAEGRRRDFGSQASRSCERSRLRRGAEMGWETEEAPLLHGGEAEATLYAPTSTPIGSQKSHMKLQVIRDQNQPWTISPPGRAQHFGYDVFNKTGWRDWKHAYKALPEHVGGVGNLRELIDFLKDNNEEVRNAYDRGGLNCKMTSPDIQKDLARCCAEEITEAIMEEIGNRPFSVLIDESRDISVKKQMAVILRYVNSKGIVVERFLALVHVKETTADALKEALLAVLDRNKLSVSRIRGQGYDGASNMRGEFNGLRCIENWRGIYRKWSIETGEVSTGRGLNQETILARPGDTRWGSRHVTLVRLSQMWDSVIKVLQIVHEDGQVPNQAAGLIQKMECFEFVFIMVLMLKVLGITNELSRALQTKGLNIVNALELIHDVKAQFNTMKESGWDNLFDEARQFCDLNDIPIPNMAEEIPVRGRSRRDGFTVTNLHHYHVGIFYVVLDKICAEMNHRFTEATMELLMCFSCLDPKNSFSSFDVNSLARLSEIYAEDFSNHDRGVIRGQLETYILHLIELALLVPVSAATVERAFSCMKTIKSKSRNRIVDDWFNNFMICYIERELFNSLDETTIIWRFQNLKSRRMQLPCNHARGRGHP</sequence>
<keyword evidence="4" id="KW-1185">Reference proteome</keyword>
<protein>
    <recommendedName>
        <fullName evidence="2">DUF4371 domain-containing protein</fullName>
    </recommendedName>
</protein>
<evidence type="ECO:0000256" key="1">
    <source>
        <dbReference type="SAM" id="MobiDB-lite"/>
    </source>
</evidence>
<proteinExistence type="predicted"/>
<comment type="caution">
    <text evidence="3">The sequence shown here is derived from an EMBL/GenBank/DDBJ whole genome shotgun (WGS) entry which is preliminary data.</text>
</comment>
<dbReference type="InterPro" id="IPR025398">
    <property type="entry name" value="DUF4371"/>
</dbReference>
<dbReference type="OrthoDB" id="1705400at2759"/>
<feature type="compositionally biased region" description="Basic and acidic residues" evidence="1">
    <location>
        <begin position="46"/>
        <end position="56"/>
    </location>
</feature>
<organism evidence="3 4">
    <name type="scientific">Miscanthus lutarioriparius</name>
    <dbReference type="NCBI Taxonomy" id="422564"/>
    <lineage>
        <taxon>Eukaryota</taxon>
        <taxon>Viridiplantae</taxon>
        <taxon>Streptophyta</taxon>
        <taxon>Embryophyta</taxon>
        <taxon>Tracheophyta</taxon>
        <taxon>Spermatophyta</taxon>
        <taxon>Magnoliopsida</taxon>
        <taxon>Liliopsida</taxon>
        <taxon>Poales</taxon>
        <taxon>Poaceae</taxon>
        <taxon>PACMAD clade</taxon>
        <taxon>Panicoideae</taxon>
        <taxon>Andropogonodae</taxon>
        <taxon>Andropogoneae</taxon>
        <taxon>Saccharinae</taxon>
        <taxon>Miscanthus</taxon>
    </lineage>
</organism>
<dbReference type="PANTHER" id="PTHR11697:SF230">
    <property type="entry name" value="ZINC FINGER, MYM DOMAIN CONTAINING 1"/>
    <property type="match status" value="1"/>
</dbReference>
<reference evidence="3" key="1">
    <citation type="submission" date="2020-10" db="EMBL/GenBank/DDBJ databases">
        <authorList>
            <person name="Han B."/>
            <person name="Lu T."/>
            <person name="Zhao Q."/>
            <person name="Huang X."/>
            <person name="Zhao Y."/>
        </authorList>
    </citation>
    <scope>NUCLEOTIDE SEQUENCE</scope>
</reference>
<name>A0A811QI99_9POAL</name>
<evidence type="ECO:0000313" key="3">
    <source>
        <dbReference type="EMBL" id="CAD6255902.1"/>
    </source>
</evidence>
<dbReference type="InterPro" id="IPR012337">
    <property type="entry name" value="RNaseH-like_sf"/>
</dbReference>
<dbReference type="PANTHER" id="PTHR11697">
    <property type="entry name" value="GENERAL TRANSCRIPTION FACTOR 2-RELATED ZINC FINGER PROTEIN"/>
    <property type="match status" value="1"/>
</dbReference>
<feature type="region of interest" description="Disordered" evidence="1">
    <location>
        <begin position="1"/>
        <end position="56"/>
    </location>
</feature>
<feature type="compositionally biased region" description="Basic and acidic residues" evidence="1">
    <location>
        <begin position="26"/>
        <end position="39"/>
    </location>
</feature>
<gene>
    <name evidence="3" type="ORF">NCGR_LOCUS39429</name>
</gene>
<dbReference type="SUPFAM" id="SSF53098">
    <property type="entry name" value="Ribonuclease H-like"/>
    <property type="match status" value="1"/>
</dbReference>
<dbReference type="EMBL" id="CAJGYO010000010">
    <property type="protein sequence ID" value="CAD6255902.1"/>
    <property type="molecule type" value="Genomic_DNA"/>
</dbReference>
<evidence type="ECO:0000259" key="2">
    <source>
        <dbReference type="Pfam" id="PF14291"/>
    </source>
</evidence>
<accession>A0A811QI99</accession>
<dbReference type="AlphaFoldDB" id="A0A811QI99"/>
<dbReference type="Proteomes" id="UP000604825">
    <property type="component" value="Unassembled WGS sequence"/>
</dbReference>
<dbReference type="Pfam" id="PF14291">
    <property type="entry name" value="DUF4371"/>
    <property type="match status" value="1"/>
</dbReference>
<evidence type="ECO:0000313" key="4">
    <source>
        <dbReference type="Proteomes" id="UP000604825"/>
    </source>
</evidence>
<dbReference type="InterPro" id="IPR055298">
    <property type="entry name" value="AtLOH3-like"/>
</dbReference>
<feature type="domain" description="DUF4371" evidence="2">
    <location>
        <begin position="141"/>
        <end position="284"/>
    </location>
</feature>